<organism evidence="2 3">
    <name type="scientific">Hymenobacter caeli</name>
    <dbReference type="NCBI Taxonomy" id="2735894"/>
    <lineage>
        <taxon>Bacteria</taxon>
        <taxon>Pseudomonadati</taxon>
        <taxon>Bacteroidota</taxon>
        <taxon>Cytophagia</taxon>
        <taxon>Cytophagales</taxon>
        <taxon>Hymenobacteraceae</taxon>
        <taxon>Hymenobacter</taxon>
    </lineage>
</organism>
<evidence type="ECO:0000313" key="3">
    <source>
        <dbReference type="Proteomes" id="UP000779507"/>
    </source>
</evidence>
<protein>
    <submittedName>
        <fullName evidence="2">Uncharacterized protein</fullName>
    </submittedName>
</protein>
<sequence length="38" mass="4129">MFGIRKDPELPAWVFLVLRLGTLLAVAGVAWAVARCST</sequence>
<gene>
    <name evidence="2" type="ORF">HNP98_001004</name>
</gene>
<comment type="caution">
    <text evidence="2">The sequence shown here is derived from an EMBL/GenBank/DDBJ whole genome shotgun (WGS) entry which is preliminary data.</text>
</comment>
<evidence type="ECO:0000256" key="1">
    <source>
        <dbReference type="SAM" id="Phobius"/>
    </source>
</evidence>
<dbReference type="EMBL" id="JABSNP010000003">
    <property type="protein sequence ID" value="NRT18193.1"/>
    <property type="molecule type" value="Genomic_DNA"/>
</dbReference>
<feature type="transmembrane region" description="Helical" evidence="1">
    <location>
        <begin position="12"/>
        <end position="34"/>
    </location>
</feature>
<keyword evidence="1" id="KW-0472">Membrane</keyword>
<keyword evidence="1" id="KW-1133">Transmembrane helix</keyword>
<dbReference type="Proteomes" id="UP000779507">
    <property type="component" value="Unassembled WGS sequence"/>
</dbReference>
<keyword evidence="1" id="KW-0812">Transmembrane</keyword>
<name>A0ABX2FM12_9BACT</name>
<proteinExistence type="predicted"/>
<reference evidence="2 3" key="1">
    <citation type="submission" date="2020-05" db="EMBL/GenBank/DDBJ databases">
        <title>Genomic Encyclopedia of Type Strains, Phase IV (KMG-V): Genome sequencing to study the core and pangenomes of soil and plant-associated prokaryotes.</title>
        <authorList>
            <person name="Whitman W."/>
        </authorList>
    </citation>
    <scope>NUCLEOTIDE SEQUENCE [LARGE SCALE GENOMIC DNA]</scope>
    <source>
        <strain evidence="2 3">9A</strain>
    </source>
</reference>
<keyword evidence="3" id="KW-1185">Reference proteome</keyword>
<evidence type="ECO:0000313" key="2">
    <source>
        <dbReference type="EMBL" id="NRT18193.1"/>
    </source>
</evidence>
<accession>A0ABX2FM12</accession>